<dbReference type="InterPro" id="IPR036388">
    <property type="entry name" value="WH-like_DNA-bd_sf"/>
</dbReference>
<dbReference type="Pfam" id="PF03551">
    <property type="entry name" value="PadR"/>
    <property type="match status" value="1"/>
</dbReference>
<evidence type="ECO:0000259" key="1">
    <source>
        <dbReference type="Pfam" id="PF03551"/>
    </source>
</evidence>
<dbReference type="InterPro" id="IPR036390">
    <property type="entry name" value="WH_DNA-bd_sf"/>
</dbReference>
<dbReference type="InterPro" id="IPR005149">
    <property type="entry name" value="Tscrpt_reg_PadR_N"/>
</dbReference>
<dbReference type="SUPFAM" id="SSF46785">
    <property type="entry name" value="Winged helix' DNA-binding domain"/>
    <property type="match status" value="1"/>
</dbReference>
<dbReference type="Gene3D" id="1.10.10.10">
    <property type="entry name" value="Winged helix-like DNA-binding domain superfamily/Winged helix DNA-binding domain"/>
    <property type="match status" value="1"/>
</dbReference>
<dbReference type="Proteomes" id="UP001597326">
    <property type="component" value="Unassembled WGS sequence"/>
</dbReference>
<dbReference type="PANTHER" id="PTHR33169:SF14">
    <property type="entry name" value="TRANSCRIPTIONAL REGULATOR RV3488"/>
    <property type="match status" value="1"/>
</dbReference>
<dbReference type="RefSeq" id="WP_343872317.1">
    <property type="nucleotide sequence ID" value="NZ_BAAAIX010000007.1"/>
</dbReference>
<accession>A0ABW4RSL0</accession>
<sequence length="119" mass="12465">MDESTSRWPTAWIRAALDLAILSALGQGELHGYAIAAALEARGMGRLKGGSLYPVLARLEADGLVAAVWLPGESGPGRKAYSLTPAGARHRERLAADWQDFTAALGALSPSPATEGDPR</sequence>
<name>A0ABW4RSL0_9ACTN</name>
<evidence type="ECO:0000313" key="3">
    <source>
        <dbReference type="Proteomes" id="UP001597326"/>
    </source>
</evidence>
<gene>
    <name evidence="2" type="ORF">ACFSCS_03810</name>
</gene>
<keyword evidence="3" id="KW-1185">Reference proteome</keyword>
<protein>
    <submittedName>
        <fullName evidence="2">PadR family transcriptional regulator</fullName>
    </submittedName>
</protein>
<comment type="caution">
    <text evidence="2">The sequence shown here is derived from an EMBL/GenBank/DDBJ whole genome shotgun (WGS) entry which is preliminary data.</text>
</comment>
<dbReference type="EMBL" id="JBHUFZ010000008">
    <property type="protein sequence ID" value="MFD1889312.1"/>
    <property type="molecule type" value="Genomic_DNA"/>
</dbReference>
<dbReference type="InterPro" id="IPR052509">
    <property type="entry name" value="Metal_resp_DNA-bind_regulator"/>
</dbReference>
<evidence type="ECO:0000313" key="2">
    <source>
        <dbReference type="EMBL" id="MFD1889312.1"/>
    </source>
</evidence>
<proteinExistence type="predicted"/>
<feature type="domain" description="Transcription regulator PadR N-terminal" evidence="1">
    <location>
        <begin position="21"/>
        <end position="92"/>
    </location>
</feature>
<dbReference type="PANTHER" id="PTHR33169">
    <property type="entry name" value="PADR-FAMILY TRANSCRIPTIONAL REGULATOR"/>
    <property type="match status" value="1"/>
</dbReference>
<reference evidence="3" key="1">
    <citation type="journal article" date="2019" name="Int. J. Syst. Evol. Microbiol.">
        <title>The Global Catalogue of Microorganisms (GCM) 10K type strain sequencing project: providing services to taxonomists for standard genome sequencing and annotation.</title>
        <authorList>
            <consortium name="The Broad Institute Genomics Platform"/>
            <consortium name="The Broad Institute Genome Sequencing Center for Infectious Disease"/>
            <person name="Wu L."/>
            <person name="Ma J."/>
        </authorList>
    </citation>
    <scope>NUCLEOTIDE SEQUENCE [LARGE SCALE GENOMIC DNA]</scope>
    <source>
        <strain evidence="3">CAIM 431</strain>
    </source>
</reference>
<organism evidence="2 3">
    <name type="scientific">Luteococcus peritonei</name>
    <dbReference type="NCBI Taxonomy" id="88874"/>
    <lineage>
        <taxon>Bacteria</taxon>
        <taxon>Bacillati</taxon>
        <taxon>Actinomycetota</taxon>
        <taxon>Actinomycetes</taxon>
        <taxon>Propionibacteriales</taxon>
        <taxon>Propionibacteriaceae</taxon>
        <taxon>Luteococcus</taxon>
    </lineage>
</organism>